<dbReference type="PANTHER" id="PTHR31286:SF99">
    <property type="entry name" value="DUF4283 DOMAIN-CONTAINING PROTEIN"/>
    <property type="match status" value="1"/>
</dbReference>
<dbReference type="EMBL" id="CAMGYJ010000006">
    <property type="protein sequence ID" value="CAI0436868.1"/>
    <property type="molecule type" value="Genomic_DNA"/>
</dbReference>
<evidence type="ECO:0000259" key="2">
    <source>
        <dbReference type="Pfam" id="PF14111"/>
    </source>
</evidence>
<evidence type="ECO:0000313" key="4">
    <source>
        <dbReference type="Proteomes" id="UP001154282"/>
    </source>
</evidence>
<dbReference type="PANTHER" id="PTHR31286">
    <property type="entry name" value="GLYCINE-RICH CELL WALL STRUCTURAL PROTEIN 1.8-LIKE"/>
    <property type="match status" value="1"/>
</dbReference>
<dbReference type="AlphaFoldDB" id="A0AAV0LR28"/>
<name>A0AAV0LR28_9ROSI</name>
<evidence type="ECO:0000313" key="3">
    <source>
        <dbReference type="EMBL" id="CAI0436868.1"/>
    </source>
</evidence>
<dbReference type="InterPro" id="IPR025558">
    <property type="entry name" value="DUF4283"/>
</dbReference>
<accession>A0AAV0LR28</accession>
<organism evidence="3 4">
    <name type="scientific">Linum tenue</name>
    <dbReference type="NCBI Taxonomy" id="586396"/>
    <lineage>
        <taxon>Eukaryota</taxon>
        <taxon>Viridiplantae</taxon>
        <taxon>Streptophyta</taxon>
        <taxon>Embryophyta</taxon>
        <taxon>Tracheophyta</taxon>
        <taxon>Spermatophyta</taxon>
        <taxon>Magnoliopsida</taxon>
        <taxon>eudicotyledons</taxon>
        <taxon>Gunneridae</taxon>
        <taxon>Pentapetalae</taxon>
        <taxon>rosids</taxon>
        <taxon>fabids</taxon>
        <taxon>Malpighiales</taxon>
        <taxon>Linaceae</taxon>
        <taxon>Linum</taxon>
    </lineage>
</organism>
<feature type="domain" description="DUF4283" evidence="2">
    <location>
        <begin position="48"/>
        <end position="129"/>
    </location>
</feature>
<sequence length="465" mass="51675">MWYVADSDSEDVTTAIRQDGLEAGFDDEFDPKCPSIQFTAAEERLLCRNWRSALVVKALGRSVSYTLMLKRLQTIWAKAGAIQVTSAKNGYFLVRFTSGVDYERAVTGGPWLVGDNYLTVHPWTNDFDPYNHEISSTLVWARLLEMPIQYFHPVAVMKIAQRIGKPIRVDHATSMGARSDYARVCVQVDITKPLLSQFTIHGKKYYIQYEGLENICLQCGTYSARSRCSCSIPKEDMQAEEPGNARATPAVEEPTGLYGEWMIAKRRPRTKKAAGHNQGGNNTSNEKRQKNVEGSGSRFDVLSEEEMEPVSTTLGEEGGKEAPVDVNVRKPQAKGTAAKESRRAVGEVRVVNEPTQECIIERGPAKDMGNEIPHQIPRPTLTNDKAGFSMHGMQKSHGMTKVGTVITGKENNQQERRAQPKPPDLHMRDPLADRDGRIVNMVNEQANENILESPVGSLGHEADTA</sequence>
<reference evidence="3" key="1">
    <citation type="submission" date="2022-08" db="EMBL/GenBank/DDBJ databases">
        <authorList>
            <person name="Gutierrez-Valencia J."/>
        </authorList>
    </citation>
    <scope>NUCLEOTIDE SEQUENCE</scope>
</reference>
<dbReference type="Proteomes" id="UP001154282">
    <property type="component" value="Unassembled WGS sequence"/>
</dbReference>
<protein>
    <recommendedName>
        <fullName evidence="2">DUF4283 domain-containing protein</fullName>
    </recommendedName>
</protein>
<evidence type="ECO:0000256" key="1">
    <source>
        <dbReference type="SAM" id="MobiDB-lite"/>
    </source>
</evidence>
<keyword evidence="4" id="KW-1185">Reference proteome</keyword>
<feature type="region of interest" description="Disordered" evidence="1">
    <location>
        <begin position="268"/>
        <end position="322"/>
    </location>
</feature>
<dbReference type="Pfam" id="PF14111">
    <property type="entry name" value="DUF4283"/>
    <property type="match status" value="1"/>
</dbReference>
<comment type="caution">
    <text evidence="3">The sequence shown here is derived from an EMBL/GenBank/DDBJ whole genome shotgun (WGS) entry which is preliminary data.</text>
</comment>
<proteinExistence type="predicted"/>
<gene>
    <name evidence="3" type="ORF">LITE_LOCUS25246</name>
</gene>
<feature type="compositionally biased region" description="Basic and acidic residues" evidence="1">
    <location>
        <begin position="412"/>
        <end position="431"/>
    </location>
</feature>
<feature type="region of interest" description="Disordered" evidence="1">
    <location>
        <begin position="408"/>
        <end position="431"/>
    </location>
</feature>
<dbReference type="InterPro" id="IPR040256">
    <property type="entry name" value="At4g02000-like"/>
</dbReference>
<feature type="region of interest" description="Disordered" evidence="1">
    <location>
        <begin position="445"/>
        <end position="465"/>
    </location>
</feature>